<organism evidence="1 2">
    <name type="scientific">Amycolatopsis pigmentata</name>
    <dbReference type="NCBI Taxonomy" id="450801"/>
    <lineage>
        <taxon>Bacteria</taxon>
        <taxon>Bacillati</taxon>
        <taxon>Actinomycetota</taxon>
        <taxon>Actinomycetes</taxon>
        <taxon>Pseudonocardiales</taxon>
        <taxon>Pseudonocardiaceae</taxon>
        <taxon>Amycolatopsis</taxon>
    </lineage>
</organism>
<dbReference type="EMBL" id="JBHUKR010000006">
    <property type="protein sequence ID" value="MFD2417063.1"/>
    <property type="molecule type" value="Genomic_DNA"/>
</dbReference>
<proteinExistence type="predicted"/>
<gene>
    <name evidence="1" type="ORF">ACFSXZ_12090</name>
</gene>
<evidence type="ECO:0000313" key="2">
    <source>
        <dbReference type="Proteomes" id="UP001597417"/>
    </source>
</evidence>
<sequence length="92" mass="10328">MGGDFRIEVVTDHEYVLHAVAGAETVETWFHLEPEVLRELGVGEADEAKVVARTVDFMAERQSVADFPALVHLEDLIATYADYPEQIRDRLG</sequence>
<protein>
    <submittedName>
        <fullName evidence="1">Uncharacterized protein</fullName>
    </submittedName>
</protein>
<evidence type="ECO:0000313" key="1">
    <source>
        <dbReference type="EMBL" id="MFD2417063.1"/>
    </source>
</evidence>
<name>A0ABW5FPV0_9PSEU</name>
<reference evidence="2" key="1">
    <citation type="journal article" date="2019" name="Int. J. Syst. Evol. Microbiol.">
        <title>The Global Catalogue of Microorganisms (GCM) 10K type strain sequencing project: providing services to taxonomists for standard genome sequencing and annotation.</title>
        <authorList>
            <consortium name="The Broad Institute Genomics Platform"/>
            <consortium name="The Broad Institute Genome Sequencing Center for Infectious Disease"/>
            <person name="Wu L."/>
            <person name="Ma J."/>
        </authorList>
    </citation>
    <scope>NUCLEOTIDE SEQUENCE [LARGE SCALE GENOMIC DNA]</scope>
    <source>
        <strain evidence="2">CGMCC 4.7645</strain>
    </source>
</reference>
<dbReference type="Proteomes" id="UP001597417">
    <property type="component" value="Unassembled WGS sequence"/>
</dbReference>
<keyword evidence="2" id="KW-1185">Reference proteome</keyword>
<comment type="caution">
    <text evidence="1">The sequence shown here is derived from an EMBL/GenBank/DDBJ whole genome shotgun (WGS) entry which is preliminary data.</text>
</comment>
<accession>A0ABW5FPV0</accession>
<dbReference type="RefSeq" id="WP_378264418.1">
    <property type="nucleotide sequence ID" value="NZ_JBHUKR010000006.1"/>
</dbReference>